<keyword evidence="2" id="KW-1185">Reference proteome</keyword>
<gene>
    <name evidence="1" type="ORF">M8818_002720</name>
</gene>
<sequence length="348" mass="40176">MNGVKMEDAPQIKPDPADHAEPSLMDEDEFEDTGELMIPAAQNEMEAWLVKLPKWLWEAWANISEDEEMQIGTLRYYHDKHPDGSDKIRIKLKDIPGHTKVPKMYNVKVTKSDYNNTIVFSEKDQPGFKAGSWNRNRLQRRQDIKSDPYKVNKKPYKSSIPKQTALAGYIKNEANVTAVENEEYHRLNKARFTEMFQPKRTTTFAPNVENQMRSDLGTSAAFANFVSTAKKPSKKRQQEKAVRISQEDLLDQLHQCFKEFRYWSLRALRLRLNQPEAYIKSSLEKIATLIRAGPFAMNYKLNDEYERINMEAGGVKEEAAEEDGVSDEDMKDEDGDEGMDDFEDVTMS</sequence>
<name>A0ACC3SHA0_9PEZI</name>
<proteinExistence type="predicted"/>
<organism evidence="1 2">
    <name type="scientific">Zalaria obscura</name>
    <dbReference type="NCBI Taxonomy" id="2024903"/>
    <lineage>
        <taxon>Eukaryota</taxon>
        <taxon>Fungi</taxon>
        <taxon>Dikarya</taxon>
        <taxon>Ascomycota</taxon>
        <taxon>Pezizomycotina</taxon>
        <taxon>Dothideomycetes</taxon>
        <taxon>Dothideomycetidae</taxon>
        <taxon>Dothideales</taxon>
        <taxon>Zalariaceae</taxon>
        <taxon>Zalaria</taxon>
    </lineage>
</organism>
<accession>A0ACC3SHA0</accession>
<evidence type="ECO:0000313" key="1">
    <source>
        <dbReference type="EMBL" id="KAK8213421.1"/>
    </source>
</evidence>
<dbReference type="EMBL" id="JAMKPW020000011">
    <property type="protein sequence ID" value="KAK8213421.1"/>
    <property type="molecule type" value="Genomic_DNA"/>
</dbReference>
<reference evidence="1" key="1">
    <citation type="submission" date="2024-02" db="EMBL/GenBank/DDBJ databases">
        <title>Metagenome Assembled Genome of Zalaria obscura JY119.</title>
        <authorList>
            <person name="Vighnesh L."/>
            <person name="Jagadeeshwari U."/>
            <person name="Venkata Ramana C."/>
            <person name="Sasikala C."/>
        </authorList>
    </citation>
    <scope>NUCLEOTIDE SEQUENCE</scope>
    <source>
        <strain evidence="1">JY119</strain>
    </source>
</reference>
<evidence type="ECO:0000313" key="2">
    <source>
        <dbReference type="Proteomes" id="UP001320706"/>
    </source>
</evidence>
<comment type="caution">
    <text evidence="1">The sequence shown here is derived from an EMBL/GenBank/DDBJ whole genome shotgun (WGS) entry which is preliminary data.</text>
</comment>
<dbReference type="Proteomes" id="UP001320706">
    <property type="component" value="Unassembled WGS sequence"/>
</dbReference>
<protein>
    <submittedName>
        <fullName evidence="1">Uncharacterized protein</fullName>
    </submittedName>
</protein>